<dbReference type="SUPFAM" id="SSF81901">
    <property type="entry name" value="HCP-like"/>
    <property type="match status" value="1"/>
</dbReference>
<dbReference type="InterPro" id="IPR019734">
    <property type="entry name" value="TPR_rpt"/>
</dbReference>
<comment type="caution">
    <text evidence="3">The sequence shown here is derived from an EMBL/GenBank/DDBJ whole genome shotgun (WGS) entry which is preliminary data.</text>
</comment>
<keyword evidence="2" id="KW-0732">Signal</keyword>
<keyword evidence="3" id="KW-0449">Lipoprotein</keyword>
<evidence type="ECO:0000313" key="3">
    <source>
        <dbReference type="EMBL" id="TGL60659.1"/>
    </source>
</evidence>
<gene>
    <name evidence="3" type="ORF">EHQ64_12590</name>
</gene>
<reference evidence="3" key="1">
    <citation type="journal article" date="2019" name="PLoS Negl. Trop. Dis.">
        <title>Revisiting the worldwide diversity of Leptospira species in the environment.</title>
        <authorList>
            <person name="Vincent A.T."/>
            <person name="Schiettekatte O."/>
            <person name="Bourhy P."/>
            <person name="Veyrier F.J."/>
            <person name="Picardeau M."/>
        </authorList>
    </citation>
    <scope>NUCLEOTIDE SEQUENCE [LARGE SCALE GENOMIC DNA]</scope>
    <source>
        <strain evidence="3">201702455</strain>
    </source>
</reference>
<dbReference type="EMBL" id="RQGF01000028">
    <property type="protein sequence ID" value="TGL60659.1"/>
    <property type="molecule type" value="Genomic_DNA"/>
</dbReference>
<dbReference type="Proteomes" id="UP000297762">
    <property type="component" value="Unassembled WGS sequence"/>
</dbReference>
<dbReference type="Gene3D" id="1.25.40.10">
    <property type="entry name" value="Tetratricopeptide repeat domain"/>
    <property type="match status" value="1"/>
</dbReference>
<keyword evidence="1" id="KW-0802">TPR repeat</keyword>
<sequence>MRFKFYTFLLSLFVFIACQSVTVEYPIYPPTKEGRDLRQFLNGVKTIALVVAPMSEEVWGYEINRAFSIMLPAKVYESFSEDSYFKILDLKGRTDILDAKDFTLEGIFKNRKRIGEQLDADAVLFVSFRQPESTCYIEKKMDYLAFGMAVLRVAAAAKDRDNSARALAGIAKDPIVKPTGVRKIFMPIEANLIRIDTGEMKQALISKPSIVYNGVGDPSCPGLLTSLSTALEETIPEIERRLSPKVESEDISIFTDSEDPEVEAFLLEGYEEITGENPSFNRARISWEKADQKAKGKSWAAKANLATYYFSEGDYQKAIQFYEEAIHLGGPENDYLKELKELMAAPPVQEENLENSDKKEFP</sequence>
<dbReference type="InterPro" id="IPR011990">
    <property type="entry name" value="TPR-like_helical_dom_sf"/>
</dbReference>
<dbReference type="AlphaFoldDB" id="A0A4R9K3L7"/>
<evidence type="ECO:0000256" key="2">
    <source>
        <dbReference type="SAM" id="SignalP"/>
    </source>
</evidence>
<organism evidence="3 4">
    <name type="scientific">Leptospira sarikeiensis</name>
    <dbReference type="NCBI Taxonomy" id="2484943"/>
    <lineage>
        <taxon>Bacteria</taxon>
        <taxon>Pseudomonadati</taxon>
        <taxon>Spirochaetota</taxon>
        <taxon>Spirochaetia</taxon>
        <taxon>Leptospirales</taxon>
        <taxon>Leptospiraceae</taxon>
        <taxon>Leptospira</taxon>
    </lineage>
</organism>
<dbReference type="OrthoDB" id="320143at2"/>
<proteinExistence type="predicted"/>
<evidence type="ECO:0000313" key="4">
    <source>
        <dbReference type="Proteomes" id="UP000297762"/>
    </source>
</evidence>
<dbReference type="RefSeq" id="WP_135649829.1">
    <property type="nucleotide sequence ID" value="NZ_RQGF01000028.1"/>
</dbReference>
<name>A0A4R9K3L7_9LEPT</name>
<dbReference type="NCBIfam" id="NF033161">
    <property type="entry name" value="lipo_LipL41"/>
    <property type="match status" value="1"/>
</dbReference>
<feature type="signal peptide" evidence="2">
    <location>
        <begin position="1"/>
        <end position="19"/>
    </location>
</feature>
<dbReference type="PROSITE" id="PS50005">
    <property type="entry name" value="TPR"/>
    <property type="match status" value="1"/>
</dbReference>
<accession>A0A4R9K3L7</accession>
<evidence type="ECO:0000256" key="1">
    <source>
        <dbReference type="PROSITE-ProRule" id="PRU00339"/>
    </source>
</evidence>
<feature type="chain" id="PRO_5020920680" evidence="2">
    <location>
        <begin position="20"/>
        <end position="362"/>
    </location>
</feature>
<dbReference type="PROSITE" id="PS51257">
    <property type="entry name" value="PROKAR_LIPOPROTEIN"/>
    <property type="match status" value="1"/>
</dbReference>
<keyword evidence="4" id="KW-1185">Reference proteome</keyword>
<feature type="repeat" description="TPR" evidence="1">
    <location>
        <begin position="299"/>
        <end position="332"/>
    </location>
</feature>
<protein>
    <submittedName>
        <fullName evidence="3">Lipoprotein LipL41</fullName>
    </submittedName>
</protein>